<evidence type="ECO:0000313" key="6">
    <source>
        <dbReference type="EMBL" id="MBD8489760.1"/>
    </source>
</evidence>
<dbReference type="GO" id="GO:0016787">
    <property type="term" value="F:hydrolase activity"/>
    <property type="evidence" value="ECO:0007669"/>
    <property type="project" value="UniProtKB-KW"/>
</dbReference>
<feature type="chain" id="PRO_5046776110" evidence="4">
    <location>
        <begin position="20"/>
        <end position="321"/>
    </location>
</feature>
<keyword evidence="2 3" id="KW-0326">Glycosidase</keyword>
<dbReference type="InterPro" id="IPR017853">
    <property type="entry name" value="GH"/>
</dbReference>
<dbReference type="Pfam" id="PF00150">
    <property type="entry name" value="Cellulase"/>
    <property type="match status" value="1"/>
</dbReference>
<evidence type="ECO:0000256" key="1">
    <source>
        <dbReference type="ARBA" id="ARBA00022801"/>
    </source>
</evidence>
<evidence type="ECO:0000259" key="5">
    <source>
        <dbReference type="Pfam" id="PF00150"/>
    </source>
</evidence>
<dbReference type="Proteomes" id="UP000647133">
    <property type="component" value="Unassembled WGS sequence"/>
</dbReference>
<feature type="domain" description="Glycoside hydrolase family 5" evidence="5">
    <location>
        <begin position="43"/>
        <end position="285"/>
    </location>
</feature>
<dbReference type="InterPro" id="IPR018087">
    <property type="entry name" value="Glyco_hydro_5_CS"/>
</dbReference>
<sequence>MLRMICLAVFALLACKADAFKESPQKNENENIQSLSVVGTQLVDEEGNPVVLRGVSFGWHNWWPRFYNAEAVNWLKEDWGVNVVRAAMGVEPEGAYLSKPDWSKEKTEAVVEAAIAADIYVIIDWHSHHIFTEDAKAFFQEMARKYGENPHVIYEIYNEPVDDTWAEVKAYSEEVIRAIREIDPDNLILVGSPHWDQDIHLAADDPIVGLDNLMYTLHFYAATHKKFLRDKADYALDKGLPLFVSECAAMEATGNGPIDQKSWTDWHSWMEKNQLSWLTWSVSDKDETCSMLKPSASSEGNWKATDLKEWAVLTKSYLKTE</sequence>
<dbReference type="PANTHER" id="PTHR34142:SF1">
    <property type="entry name" value="GLYCOSIDE HYDROLASE FAMILY 5 DOMAIN-CONTAINING PROTEIN"/>
    <property type="match status" value="1"/>
</dbReference>
<dbReference type="Gene3D" id="3.20.20.80">
    <property type="entry name" value="Glycosidases"/>
    <property type="match status" value="1"/>
</dbReference>
<keyword evidence="7" id="KW-1185">Reference proteome</keyword>
<name>A0ABR9AM41_9BACT</name>
<comment type="similarity">
    <text evidence="3">Belongs to the glycosyl hydrolase 5 (cellulase A) family.</text>
</comment>
<protein>
    <submittedName>
        <fullName evidence="6">Glycoside hydrolase family 5 protein</fullName>
    </submittedName>
</protein>
<comment type="caution">
    <text evidence="6">The sequence shown here is derived from an EMBL/GenBank/DDBJ whole genome shotgun (WGS) entry which is preliminary data.</text>
</comment>
<accession>A0ABR9AM41</accession>
<dbReference type="SUPFAM" id="SSF51445">
    <property type="entry name" value="(Trans)glycosidases"/>
    <property type="match status" value="1"/>
</dbReference>
<dbReference type="RefSeq" id="WP_192010644.1">
    <property type="nucleotide sequence ID" value="NZ_JACYTQ010000004.1"/>
</dbReference>
<dbReference type="EMBL" id="JACYTQ010000004">
    <property type="protein sequence ID" value="MBD8489760.1"/>
    <property type="molecule type" value="Genomic_DNA"/>
</dbReference>
<keyword evidence="1 3" id="KW-0378">Hydrolase</keyword>
<gene>
    <name evidence="6" type="ORF">IFO69_13465</name>
</gene>
<organism evidence="6 7">
    <name type="scientific">Echinicola arenosa</name>
    <dbReference type="NCBI Taxonomy" id="2774144"/>
    <lineage>
        <taxon>Bacteria</taxon>
        <taxon>Pseudomonadati</taxon>
        <taxon>Bacteroidota</taxon>
        <taxon>Cytophagia</taxon>
        <taxon>Cytophagales</taxon>
        <taxon>Cyclobacteriaceae</taxon>
        <taxon>Echinicola</taxon>
    </lineage>
</organism>
<proteinExistence type="inferred from homology"/>
<evidence type="ECO:0000256" key="2">
    <source>
        <dbReference type="ARBA" id="ARBA00023295"/>
    </source>
</evidence>
<dbReference type="InterPro" id="IPR001547">
    <property type="entry name" value="Glyco_hydro_5"/>
</dbReference>
<keyword evidence="4" id="KW-0732">Signal</keyword>
<evidence type="ECO:0000256" key="4">
    <source>
        <dbReference type="SAM" id="SignalP"/>
    </source>
</evidence>
<dbReference type="PROSITE" id="PS00659">
    <property type="entry name" value="GLYCOSYL_HYDROL_F5"/>
    <property type="match status" value="1"/>
</dbReference>
<evidence type="ECO:0000313" key="7">
    <source>
        <dbReference type="Proteomes" id="UP000647133"/>
    </source>
</evidence>
<feature type="signal peptide" evidence="4">
    <location>
        <begin position="1"/>
        <end position="19"/>
    </location>
</feature>
<reference evidence="6 7" key="1">
    <citation type="submission" date="2020-09" db="EMBL/GenBank/DDBJ databases">
        <title>Echinicola sp. CAU 1574 isolated from sand of Sido Beach.</title>
        <authorList>
            <person name="Kim W."/>
        </authorList>
    </citation>
    <scope>NUCLEOTIDE SEQUENCE [LARGE SCALE GENOMIC DNA]</scope>
    <source>
        <strain evidence="6 7">CAU 1574</strain>
    </source>
</reference>
<evidence type="ECO:0000256" key="3">
    <source>
        <dbReference type="RuleBase" id="RU361153"/>
    </source>
</evidence>
<dbReference type="PANTHER" id="PTHR34142">
    <property type="entry name" value="ENDO-BETA-1,4-GLUCANASE A"/>
    <property type="match status" value="1"/>
</dbReference>
<dbReference type="PROSITE" id="PS51257">
    <property type="entry name" value="PROKAR_LIPOPROTEIN"/>
    <property type="match status" value="1"/>
</dbReference>